<feature type="compositionally biased region" description="Acidic residues" evidence="1">
    <location>
        <begin position="1"/>
        <end position="13"/>
    </location>
</feature>
<accession>A0AA35TUW6</accession>
<name>A0AA35TUW6_GEOBA</name>
<evidence type="ECO:0000313" key="3">
    <source>
        <dbReference type="Proteomes" id="UP001174909"/>
    </source>
</evidence>
<protein>
    <submittedName>
        <fullName evidence="2">Uncharacterized protein</fullName>
    </submittedName>
</protein>
<dbReference type="EMBL" id="CASHTH010004216">
    <property type="protein sequence ID" value="CAI8054898.1"/>
    <property type="molecule type" value="Genomic_DNA"/>
</dbReference>
<evidence type="ECO:0000256" key="1">
    <source>
        <dbReference type="SAM" id="MobiDB-lite"/>
    </source>
</evidence>
<sequence>MIIEELGSEDTAETSDKVAPSVDGASSRDDSVAPSDNGTTDSVKPHNRGNSKLRLVLRPLCEDGCSKCGYDHSERPGFIPNSGSLARFTMEQPVCRLPSPFLNYSLLPSGYCAETLRDCAEIERRGMNFCE</sequence>
<proteinExistence type="predicted"/>
<organism evidence="2 3">
    <name type="scientific">Geodia barretti</name>
    <name type="common">Barrett's horny sponge</name>
    <dbReference type="NCBI Taxonomy" id="519541"/>
    <lineage>
        <taxon>Eukaryota</taxon>
        <taxon>Metazoa</taxon>
        <taxon>Porifera</taxon>
        <taxon>Demospongiae</taxon>
        <taxon>Heteroscleromorpha</taxon>
        <taxon>Tetractinellida</taxon>
        <taxon>Astrophorina</taxon>
        <taxon>Geodiidae</taxon>
        <taxon>Geodia</taxon>
    </lineage>
</organism>
<dbReference type="Proteomes" id="UP001174909">
    <property type="component" value="Unassembled WGS sequence"/>
</dbReference>
<reference evidence="2" key="1">
    <citation type="submission" date="2023-03" db="EMBL/GenBank/DDBJ databases">
        <authorList>
            <person name="Steffen K."/>
            <person name="Cardenas P."/>
        </authorList>
    </citation>
    <scope>NUCLEOTIDE SEQUENCE</scope>
</reference>
<keyword evidence="3" id="KW-1185">Reference proteome</keyword>
<dbReference type="AlphaFoldDB" id="A0AA35TUW6"/>
<evidence type="ECO:0000313" key="2">
    <source>
        <dbReference type="EMBL" id="CAI8054898.1"/>
    </source>
</evidence>
<gene>
    <name evidence="2" type="ORF">GBAR_LOCUS29947</name>
</gene>
<feature type="region of interest" description="Disordered" evidence="1">
    <location>
        <begin position="1"/>
        <end position="51"/>
    </location>
</feature>
<comment type="caution">
    <text evidence="2">The sequence shown here is derived from an EMBL/GenBank/DDBJ whole genome shotgun (WGS) entry which is preliminary data.</text>
</comment>